<keyword evidence="2" id="KW-0378">Hydrolase</keyword>
<dbReference type="AlphaFoldDB" id="A0A0D1XI58"/>
<dbReference type="HOGENOM" id="CLU_005043_1_0_1"/>
<dbReference type="InParanoid" id="A0A0D1XI58"/>
<dbReference type="SUPFAM" id="SSF51445">
    <property type="entry name" value="(Trans)glycosidases"/>
    <property type="match status" value="1"/>
</dbReference>
<dbReference type="Gene3D" id="2.60.40.1180">
    <property type="entry name" value="Golgi alpha-mannosidase II"/>
    <property type="match status" value="2"/>
</dbReference>
<dbReference type="OrthoDB" id="1334205at2759"/>
<accession>A0A0D1XI58</accession>
<dbReference type="STRING" id="253628.A0A0D1XI58"/>
<dbReference type="InterPro" id="IPR048395">
    <property type="entry name" value="Glyco_hydro_31_C"/>
</dbReference>
<dbReference type="Gene3D" id="3.20.20.80">
    <property type="entry name" value="Glycosidases"/>
    <property type="match status" value="1"/>
</dbReference>
<dbReference type="InterPro" id="IPR000322">
    <property type="entry name" value="Glyco_hydro_31_TIM"/>
</dbReference>
<proteinExistence type="inferred from homology"/>
<sequence>MDQYKFPSSPIANPEAVVRGPNYRFSLLNNNVIRYEWAADGVFEDRASTFVINRNFPKPNFHVVDQEHQLEIITPPFQLTYDKQRFSPNGLFAAVNGKQLKWGIEWRYGVKDKFNLGGTARTLDDIDGRIDMGQGVISRAGYAEIDDTNSMLFDGNGFVTTRRPGDRIDGYLFFYGLDFKAAMKSFYAISGEQPAIPRWCLGNWWSRYHAYEQEEYLELIDKFKDQKIPLSVAVIDMDWHWVSEAFVPHAGWTGYSWNTQLFPNPEKFQKELHDRALRVTLNDHPRDGVHSHEDAYEELAEVLGHDASSKAPILFDPTSPKFMHAFLNVLHRKLEKQGCDFWWIDWQQGSFSRVPGFDPLWLLNHFQYLDTRQNMGSSNAIIFSRYAGPGSHRYPIGFSGDTISSWESLRFQPEFTATASNIGFGWWSHDIGGHIFGSRDDECTVRWVQSGVFSPIMRLHSTQNRWMSKEPWLYRAECEEIIRKFMQLRHRLVPYIYSSSLIQEEFNLPLIQPLYWNFPREVAAYRHPAEYYFGPGLVVAPVLSQRDKRTNLAKTQVWVPPGRYVDIFSGVVYDGEQEVDMFRPLGQVPALAPEGAIIPLDREIVPANGCPNPDSFEVLVIVGSDGFFEIVENSRDDTGTKSRSECLRRIPIKYDHTSGRLSVASAGKSWTFRFISASIEADRIQVKHGSQLAENIEIEIGYTGDVPCTVVKVPKAISSETEIEINLGQTPHLNVWDHTKAISDLILDYQIEFSTKDRIWEIIEAKQPKQTKIARLISLGLDYTLIGPIMELLLADSRN</sequence>
<dbReference type="InterPro" id="IPR017853">
    <property type="entry name" value="GH"/>
</dbReference>
<evidence type="ECO:0000313" key="6">
    <source>
        <dbReference type="Proteomes" id="UP000053259"/>
    </source>
</evidence>
<dbReference type="EMBL" id="KN847552">
    <property type="protein sequence ID" value="KIW01961.1"/>
    <property type="molecule type" value="Genomic_DNA"/>
</dbReference>
<dbReference type="GO" id="GO:0005975">
    <property type="term" value="P:carbohydrate metabolic process"/>
    <property type="evidence" value="ECO:0007669"/>
    <property type="project" value="InterPro"/>
</dbReference>
<protein>
    <submittedName>
        <fullName evidence="5">Uncharacterized protein</fullName>
    </submittedName>
</protein>
<evidence type="ECO:0000259" key="4">
    <source>
        <dbReference type="Pfam" id="PF21365"/>
    </source>
</evidence>
<dbReference type="InterPro" id="IPR051816">
    <property type="entry name" value="Glycosyl_Hydrolase_31"/>
</dbReference>
<name>A0A0D1XI58_9PEZI</name>
<feature type="domain" description="Glycosyl hydrolase family 31 C-terminal" evidence="4">
    <location>
        <begin position="508"/>
        <end position="598"/>
    </location>
</feature>
<organism evidence="5 6">
    <name type="scientific">Verruconis gallopava</name>
    <dbReference type="NCBI Taxonomy" id="253628"/>
    <lineage>
        <taxon>Eukaryota</taxon>
        <taxon>Fungi</taxon>
        <taxon>Dikarya</taxon>
        <taxon>Ascomycota</taxon>
        <taxon>Pezizomycotina</taxon>
        <taxon>Dothideomycetes</taxon>
        <taxon>Pleosporomycetidae</taxon>
        <taxon>Venturiales</taxon>
        <taxon>Sympoventuriaceae</taxon>
        <taxon>Verruconis</taxon>
    </lineage>
</organism>
<dbReference type="VEuPathDB" id="FungiDB:PV09_06798"/>
<evidence type="ECO:0000256" key="1">
    <source>
        <dbReference type="ARBA" id="ARBA00007806"/>
    </source>
</evidence>
<dbReference type="Pfam" id="PF01055">
    <property type="entry name" value="Glyco_hydro_31_2nd"/>
    <property type="match status" value="1"/>
</dbReference>
<dbReference type="CDD" id="cd06595">
    <property type="entry name" value="GH31_u1"/>
    <property type="match status" value="1"/>
</dbReference>
<comment type="similarity">
    <text evidence="1 2">Belongs to the glycosyl hydrolase 31 family.</text>
</comment>
<dbReference type="SUPFAM" id="SSF51011">
    <property type="entry name" value="Glycosyl hydrolase domain"/>
    <property type="match status" value="1"/>
</dbReference>
<evidence type="ECO:0000256" key="2">
    <source>
        <dbReference type="RuleBase" id="RU361185"/>
    </source>
</evidence>
<keyword evidence="6" id="KW-1185">Reference proteome</keyword>
<feature type="domain" description="Glycoside hydrolase family 31 TIM barrel" evidence="3">
    <location>
        <begin position="194"/>
        <end position="498"/>
    </location>
</feature>
<reference evidence="5 6" key="1">
    <citation type="submission" date="2015-01" db="EMBL/GenBank/DDBJ databases">
        <title>The Genome Sequence of Ochroconis gallopava CBS43764.</title>
        <authorList>
            <consortium name="The Broad Institute Genomics Platform"/>
            <person name="Cuomo C."/>
            <person name="de Hoog S."/>
            <person name="Gorbushina A."/>
            <person name="Stielow B."/>
            <person name="Teixiera M."/>
            <person name="Abouelleil A."/>
            <person name="Chapman S.B."/>
            <person name="Priest M."/>
            <person name="Young S.K."/>
            <person name="Wortman J."/>
            <person name="Nusbaum C."/>
            <person name="Birren B."/>
        </authorList>
    </citation>
    <scope>NUCLEOTIDE SEQUENCE [LARGE SCALE GENOMIC DNA]</scope>
    <source>
        <strain evidence="5 6">CBS 43764</strain>
    </source>
</reference>
<dbReference type="GO" id="GO:0004553">
    <property type="term" value="F:hydrolase activity, hydrolyzing O-glycosyl compounds"/>
    <property type="evidence" value="ECO:0007669"/>
    <property type="project" value="InterPro"/>
</dbReference>
<dbReference type="RefSeq" id="XP_016211830.1">
    <property type="nucleotide sequence ID" value="XM_016360491.1"/>
</dbReference>
<gene>
    <name evidence="5" type="ORF">PV09_06798</name>
</gene>
<dbReference type="InterPro" id="IPR013780">
    <property type="entry name" value="Glyco_hydro_b"/>
</dbReference>
<dbReference type="Pfam" id="PF21365">
    <property type="entry name" value="Glyco_hydro_31_3rd"/>
    <property type="match status" value="1"/>
</dbReference>
<dbReference type="PANTHER" id="PTHR43863">
    <property type="entry name" value="HYDROLASE, PUTATIVE (AFU_ORTHOLOGUE AFUA_1G03140)-RELATED"/>
    <property type="match status" value="1"/>
</dbReference>
<evidence type="ECO:0000259" key="3">
    <source>
        <dbReference type="Pfam" id="PF01055"/>
    </source>
</evidence>
<keyword evidence="2" id="KW-0326">Glycosidase</keyword>
<dbReference type="Proteomes" id="UP000053259">
    <property type="component" value="Unassembled WGS sequence"/>
</dbReference>
<dbReference type="GeneID" id="27314771"/>
<evidence type="ECO:0000313" key="5">
    <source>
        <dbReference type="EMBL" id="KIW01961.1"/>
    </source>
</evidence>
<dbReference type="PANTHER" id="PTHR43863:SF2">
    <property type="entry name" value="MALTASE-GLUCOAMYLASE"/>
    <property type="match status" value="1"/>
</dbReference>